<dbReference type="PANTHER" id="PTHR10887">
    <property type="entry name" value="DNA2/NAM7 HELICASE FAMILY"/>
    <property type="match status" value="1"/>
</dbReference>
<keyword evidence="1" id="KW-0235">DNA replication</keyword>
<dbReference type="SUPFAM" id="SSF52540">
    <property type="entry name" value="P-loop containing nucleoside triphosphate hydrolases"/>
    <property type="match status" value="1"/>
</dbReference>
<dbReference type="GO" id="GO:0017116">
    <property type="term" value="F:single-stranded DNA helicase activity"/>
    <property type="evidence" value="ECO:0007669"/>
    <property type="project" value="UniProtKB-UniRule"/>
</dbReference>
<accession>M2SWX1</accession>
<dbReference type="InterPro" id="IPR027417">
    <property type="entry name" value="P-loop_NTPase"/>
</dbReference>
<dbReference type="GO" id="GO:0071932">
    <property type="term" value="P:replication fork reversal"/>
    <property type="evidence" value="ECO:0007669"/>
    <property type="project" value="TreeGrafter"/>
</dbReference>
<dbReference type="GO" id="GO:0006281">
    <property type="term" value="P:DNA repair"/>
    <property type="evidence" value="ECO:0007669"/>
    <property type="project" value="UniProtKB-KW"/>
</dbReference>
<dbReference type="CDD" id="cd18808">
    <property type="entry name" value="SF1_C_Upf1"/>
    <property type="match status" value="1"/>
</dbReference>
<reference evidence="5" key="2">
    <citation type="journal article" date="2013" name="PLoS Genet.">
        <title>Comparative genome structure, secondary metabolite, and effector coding capacity across Cochliobolus pathogens.</title>
        <authorList>
            <person name="Condon B.J."/>
            <person name="Leng Y."/>
            <person name="Wu D."/>
            <person name="Bushley K.E."/>
            <person name="Ohm R.A."/>
            <person name="Otillar R."/>
            <person name="Martin J."/>
            <person name="Schackwitz W."/>
            <person name="Grimwood J."/>
            <person name="MohdZainudin N."/>
            <person name="Xue C."/>
            <person name="Wang R."/>
            <person name="Manning V.A."/>
            <person name="Dhillon B."/>
            <person name="Tu Z.J."/>
            <person name="Steffenson B.J."/>
            <person name="Salamov A."/>
            <person name="Sun H."/>
            <person name="Lowry S."/>
            <person name="LaButti K."/>
            <person name="Han J."/>
            <person name="Copeland A."/>
            <person name="Lindquist E."/>
            <person name="Barry K."/>
            <person name="Schmutz J."/>
            <person name="Baker S.E."/>
            <person name="Ciuffetti L.M."/>
            <person name="Grigoriev I.V."/>
            <person name="Zhong S."/>
            <person name="Turgeon B.G."/>
        </authorList>
    </citation>
    <scope>NUCLEOTIDE SEQUENCE [LARGE SCALE GENOMIC DNA]</scope>
    <source>
        <strain evidence="5">ND90Pr / ATCC 201652</strain>
    </source>
</reference>
<evidence type="ECO:0000256" key="2">
    <source>
        <dbReference type="SAM" id="MobiDB-lite"/>
    </source>
</evidence>
<evidence type="ECO:0000313" key="4">
    <source>
        <dbReference type="EMBL" id="EMD61332.1"/>
    </source>
</evidence>
<keyword evidence="1" id="KW-0479">Metal-binding</keyword>
<comment type="subcellular location">
    <subcellularLocation>
        <location evidence="1">Nucleus</location>
    </subcellularLocation>
    <subcellularLocation>
        <location evidence="1">Chromosome</location>
    </subcellularLocation>
</comment>
<dbReference type="EC" id="3.6.4.12" evidence="1"/>
<evidence type="ECO:0000259" key="3">
    <source>
        <dbReference type="Pfam" id="PF13087"/>
    </source>
</evidence>
<keyword evidence="1" id="KW-0238">DNA-binding</keyword>
<dbReference type="Pfam" id="PF13087">
    <property type="entry name" value="AAA_12"/>
    <property type="match status" value="1"/>
</dbReference>
<dbReference type="HOGENOM" id="CLU_885680_0_0_1"/>
<feature type="region of interest" description="Disordered" evidence="2">
    <location>
        <begin position="263"/>
        <end position="285"/>
    </location>
</feature>
<dbReference type="OrthoDB" id="6513042at2759"/>
<keyword evidence="1" id="KW-0547">Nucleotide-binding</keyword>
<feature type="compositionally biased region" description="Polar residues" evidence="2">
    <location>
        <begin position="264"/>
        <end position="279"/>
    </location>
</feature>
<dbReference type="PANTHER" id="PTHR10887:SF433">
    <property type="entry name" value="DNA REPLICATION ATP-DEPENDENT HELICASE_NUCLEASE DNA2"/>
    <property type="match status" value="1"/>
</dbReference>
<keyword evidence="1" id="KW-0411">Iron-sulfur</keyword>
<protein>
    <recommendedName>
        <fullName evidence="1">DNA replication ATP-dependent helicase/nuclease</fullName>
        <ecNumber evidence="1">3.1.-.-</ecNumber>
        <ecNumber evidence="1">3.6.4.12</ecNumber>
    </recommendedName>
</protein>
<gene>
    <name evidence="4" type="ORF">COCSADRAFT_95990</name>
</gene>
<dbReference type="InterPro" id="IPR041679">
    <property type="entry name" value="DNA2/NAM7-like_C"/>
</dbReference>
<keyword evidence="1" id="KW-0158">Chromosome</keyword>
<dbReference type="EC" id="3.1.-.-" evidence="1"/>
<dbReference type="GO" id="GO:0003677">
    <property type="term" value="F:DNA binding"/>
    <property type="evidence" value="ECO:0007669"/>
    <property type="project" value="UniProtKB-UniRule"/>
</dbReference>
<dbReference type="GO" id="GO:0005694">
    <property type="term" value="C:chromosome"/>
    <property type="evidence" value="ECO:0007669"/>
    <property type="project" value="UniProtKB-SubCell"/>
</dbReference>
<dbReference type="GO" id="GO:0005524">
    <property type="term" value="F:ATP binding"/>
    <property type="evidence" value="ECO:0007669"/>
    <property type="project" value="UniProtKB-UniRule"/>
</dbReference>
<dbReference type="AlphaFoldDB" id="M2SWX1"/>
<organism evidence="4 5">
    <name type="scientific">Cochliobolus sativus (strain ND90Pr / ATCC 201652)</name>
    <name type="common">Common root rot and spot blotch fungus</name>
    <name type="synonym">Bipolaris sorokiniana</name>
    <dbReference type="NCBI Taxonomy" id="665912"/>
    <lineage>
        <taxon>Eukaryota</taxon>
        <taxon>Fungi</taxon>
        <taxon>Dikarya</taxon>
        <taxon>Ascomycota</taxon>
        <taxon>Pezizomycotina</taxon>
        <taxon>Dothideomycetes</taxon>
        <taxon>Pleosporomycetidae</taxon>
        <taxon>Pleosporales</taxon>
        <taxon>Pleosporineae</taxon>
        <taxon>Pleosporaceae</taxon>
        <taxon>Bipolaris</taxon>
    </lineage>
</organism>
<evidence type="ECO:0000256" key="1">
    <source>
        <dbReference type="RuleBase" id="RU367041"/>
    </source>
</evidence>
<dbReference type="GO" id="GO:0046872">
    <property type="term" value="F:metal ion binding"/>
    <property type="evidence" value="ECO:0007669"/>
    <property type="project" value="UniProtKB-UniRule"/>
</dbReference>
<keyword evidence="1" id="KW-0378">Hydrolase</keyword>
<dbReference type="GeneID" id="19141651"/>
<dbReference type="GO" id="GO:0033567">
    <property type="term" value="P:DNA replication, Okazaki fragment processing"/>
    <property type="evidence" value="ECO:0007669"/>
    <property type="project" value="UniProtKB-UniRule"/>
</dbReference>
<keyword evidence="1" id="KW-0347">Helicase</keyword>
<dbReference type="InterPro" id="IPR047187">
    <property type="entry name" value="SF1_C_Upf1"/>
</dbReference>
<keyword evidence="1" id="KW-0540">Nuclease</keyword>
<dbReference type="GO" id="GO:0051539">
    <property type="term" value="F:4 iron, 4 sulfur cluster binding"/>
    <property type="evidence" value="ECO:0007669"/>
    <property type="project" value="UniProtKB-UniRule"/>
</dbReference>
<dbReference type="Proteomes" id="UP000016934">
    <property type="component" value="Unassembled WGS sequence"/>
</dbReference>
<name>M2SWX1_COCSN</name>
<dbReference type="RefSeq" id="XP_007702710.1">
    <property type="nucleotide sequence ID" value="XM_007704520.1"/>
</dbReference>
<keyword evidence="1" id="KW-0004">4Fe-4S</keyword>
<reference evidence="4 5" key="1">
    <citation type="journal article" date="2012" name="PLoS Pathog.">
        <title>Diverse lifestyles and strategies of plant pathogenesis encoded in the genomes of eighteen Dothideomycetes fungi.</title>
        <authorList>
            <person name="Ohm R.A."/>
            <person name="Feau N."/>
            <person name="Henrissat B."/>
            <person name="Schoch C.L."/>
            <person name="Horwitz B.A."/>
            <person name="Barry K.W."/>
            <person name="Condon B.J."/>
            <person name="Copeland A.C."/>
            <person name="Dhillon B."/>
            <person name="Glaser F."/>
            <person name="Hesse C.N."/>
            <person name="Kosti I."/>
            <person name="LaButti K."/>
            <person name="Lindquist E.A."/>
            <person name="Lucas S."/>
            <person name="Salamov A.A."/>
            <person name="Bradshaw R.E."/>
            <person name="Ciuffetti L."/>
            <person name="Hamelin R.C."/>
            <person name="Kema G.H.J."/>
            <person name="Lawrence C."/>
            <person name="Scott J.A."/>
            <person name="Spatafora J.W."/>
            <person name="Turgeon B.G."/>
            <person name="de Wit P.J.G.M."/>
            <person name="Zhong S."/>
            <person name="Goodwin S.B."/>
            <person name="Grigoriev I.V."/>
        </authorList>
    </citation>
    <scope>NUCLEOTIDE SEQUENCE [LARGE SCALE GENOMIC DNA]</scope>
    <source>
        <strain evidence="5">ND90Pr / ATCC 201652</strain>
    </source>
</reference>
<keyword evidence="1" id="KW-0511">Multifunctional enzyme</keyword>
<keyword evidence="1" id="KW-0234">DNA repair</keyword>
<keyword evidence="1" id="KW-0067">ATP-binding</keyword>
<dbReference type="STRING" id="665912.M2SWX1"/>
<dbReference type="KEGG" id="bsc:COCSADRAFT_95990"/>
<feature type="domain" description="DNA2/NAM7 helicase-like C-terminal" evidence="3">
    <location>
        <begin position="2"/>
        <end position="182"/>
    </location>
</feature>
<sequence>MAYHHRLQQSRSSAVQSCTGPDAADCWLSRSLSPDQPVVFINTDPISSTLETQAGPRITNALEARLVSQLTVSLLSLGVAVDEIGIIAFYRSQLALLRQGLAAAYTQTQSSELSALVISGQGCAGVELHTADKFQGRDKEVVIVSCVRSNENGIVGDLLKDRRRINVALTRARSKLIILGSEKTLSSNELLRDMVALCRGKDWVLDLQPNMVESHAFEEAITQTSKTPVRPSNYSSCVPDFAMSPSLTPSPCKKRKALGDLTTAPGTINARSSKKQIGSKSPEAKKVPTKVFTVGKRGILDGRPVLRDIYNDAM</sequence>
<dbReference type="EMBL" id="KB445648">
    <property type="protein sequence ID" value="EMD61332.1"/>
    <property type="molecule type" value="Genomic_DNA"/>
</dbReference>
<dbReference type="GO" id="GO:0005737">
    <property type="term" value="C:cytoplasm"/>
    <property type="evidence" value="ECO:0007669"/>
    <property type="project" value="TreeGrafter"/>
</dbReference>
<keyword evidence="1" id="KW-0539">Nucleus</keyword>
<dbReference type="Gene3D" id="3.40.50.300">
    <property type="entry name" value="P-loop containing nucleotide triphosphate hydrolases"/>
    <property type="match status" value="1"/>
</dbReference>
<keyword evidence="5" id="KW-1185">Reference proteome</keyword>
<dbReference type="GO" id="GO:0017108">
    <property type="term" value="F:5'-flap endonuclease activity"/>
    <property type="evidence" value="ECO:0007669"/>
    <property type="project" value="UniProtKB-UniRule"/>
</dbReference>
<dbReference type="GO" id="GO:0005634">
    <property type="term" value="C:nucleus"/>
    <property type="evidence" value="ECO:0007669"/>
    <property type="project" value="UniProtKB-SubCell"/>
</dbReference>
<comment type="similarity">
    <text evidence="1">Belongs to the DNA2/NAM7 helicase family.</text>
</comment>
<comment type="function">
    <text evidence="1">Key enzyme involved in DNA replication and DNA repair. Involved in Okazaki fragments processing by cleaving long flaps that escape FEN1: flaps that are longer than 27 nucleotides are coated by replication protein A complex (RPA), leading to recruit DNA2 which cleaves the flap until it is too short to bind RPA and becomes a substrate for FEN1. Also involved in 5'-end resection of DNA during double-strand break (DSB) repair by mediating the cleavage of 5'-ssDNA.</text>
</comment>
<keyword evidence="1" id="KW-0408">Iron</keyword>
<proteinExistence type="inferred from homology"/>
<evidence type="ECO:0000313" key="5">
    <source>
        <dbReference type="Proteomes" id="UP000016934"/>
    </source>
</evidence>
<dbReference type="eggNOG" id="KOG1805">
    <property type="taxonomic scope" value="Eukaryota"/>
</dbReference>
<comment type="catalytic activity">
    <reaction evidence="1">
        <text>ATP + H2O = ADP + phosphate + H(+)</text>
        <dbReference type="Rhea" id="RHEA:13065"/>
        <dbReference type="ChEBI" id="CHEBI:15377"/>
        <dbReference type="ChEBI" id="CHEBI:15378"/>
        <dbReference type="ChEBI" id="CHEBI:30616"/>
        <dbReference type="ChEBI" id="CHEBI:43474"/>
        <dbReference type="ChEBI" id="CHEBI:456216"/>
        <dbReference type="EC" id="3.6.4.12"/>
    </reaction>
</comment>
<dbReference type="InterPro" id="IPR045055">
    <property type="entry name" value="DNA2/NAM7-like"/>
</dbReference>
<keyword evidence="1" id="KW-0227">DNA damage</keyword>